<dbReference type="EMBL" id="CP039350">
    <property type="protein sequence ID" value="QCD97311.1"/>
    <property type="molecule type" value="Genomic_DNA"/>
</dbReference>
<evidence type="ECO:0000313" key="1">
    <source>
        <dbReference type="EMBL" id="QCD97311.1"/>
    </source>
</evidence>
<name>A0A4D6MA84_VIGUN</name>
<proteinExistence type="predicted"/>
<keyword evidence="2" id="KW-1185">Reference proteome</keyword>
<organism evidence="1 2">
    <name type="scientific">Vigna unguiculata</name>
    <name type="common">Cowpea</name>
    <dbReference type="NCBI Taxonomy" id="3917"/>
    <lineage>
        <taxon>Eukaryota</taxon>
        <taxon>Viridiplantae</taxon>
        <taxon>Streptophyta</taxon>
        <taxon>Embryophyta</taxon>
        <taxon>Tracheophyta</taxon>
        <taxon>Spermatophyta</taxon>
        <taxon>Magnoliopsida</taxon>
        <taxon>eudicotyledons</taxon>
        <taxon>Gunneridae</taxon>
        <taxon>Pentapetalae</taxon>
        <taxon>rosids</taxon>
        <taxon>fabids</taxon>
        <taxon>Fabales</taxon>
        <taxon>Fabaceae</taxon>
        <taxon>Papilionoideae</taxon>
        <taxon>50 kb inversion clade</taxon>
        <taxon>NPAAA clade</taxon>
        <taxon>indigoferoid/millettioid clade</taxon>
        <taxon>Phaseoleae</taxon>
        <taxon>Vigna</taxon>
    </lineage>
</organism>
<dbReference type="AlphaFoldDB" id="A0A4D6MA84"/>
<accession>A0A4D6MA84</accession>
<reference evidence="1 2" key="1">
    <citation type="submission" date="2019-04" db="EMBL/GenBank/DDBJ databases">
        <title>An improved genome assembly and genetic linkage map for asparagus bean, Vigna unguiculata ssp. sesquipedialis.</title>
        <authorList>
            <person name="Xia Q."/>
            <person name="Zhang R."/>
            <person name="Dong Y."/>
        </authorList>
    </citation>
    <scope>NUCLEOTIDE SEQUENCE [LARGE SCALE GENOMIC DNA]</scope>
    <source>
        <tissue evidence="1">Leaf</tissue>
    </source>
</reference>
<gene>
    <name evidence="1" type="ORF">DEO72_LG6g2021</name>
</gene>
<protein>
    <submittedName>
        <fullName evidence="1">Uncharacterized protein</fullName>
    </submittedName>
</protein>
<dbReference type="Proteomes" id="UP000501690">
    <property type="component" value="Linkage Group LG6"/>
</dbReference>
<evidence type="ECO:0000313" key="2">
    <source>
        <dbReference type="Proteomes" id="UP000501690"/>
    </source>
</evidence>
<sequence>MKVVVEVIVGILCVRTNGANTRTRAGAPCHHPRSLLTSLLTIRGFVGDGMIFSCFDSLLQKYNVEPSYKRFSTSIVVDTILNWHLDINVI</sequence>